<accession>A0A8S5UR29</accession>
<keyword evidence="2" id="KW-1133">Transmembrane helix</keyword>
<proteinExistence type="predicted"/>
<organism evidence="3">
    <name type="scientific">Podoviridae sp. ctQyH19</name>
    <dbReference type="NCBI Taxonomy" id="2825249"/>
    <lineage>
        <taxon>Viruses</taxon>
        <taxon>Duplodnaviria</taxon>
        <taxon>Heunggongvirae</taxon>
        <taxon>Uroviricota</taxon>
        <taxon>Caudoviricetes</taxon>
    </lineage>
</organism>
<keyword evidence="1" id="KW-0175">Coiled coil</keyword>
<evidence type="ECO:0000256" key="2">
    <source>
        <dbReference type="SAM" id="Phobius"/>
    </source>
</evidence>
<evidence type="ECO:0000313" key="3">
    <source>
        <dbReference type="EMBL" id="DAF96866.1"/>
    </source>
</evidence>
<protein>
    <submittedName>
        <fullName evidence="3">Uncharacterized protein</fullName>
    </submittedName>
</protein>
<evidence type="ECO:0000256" key="1">
    <source>
        <dbReference type="SAM" id="Coils"/>
    </source>
</evidence>
<reference evidence="3" key="1">
    <citation type="journal article" date="2021" name="Proc. Natl. Acad. Sci. U.S.A.">
        <title>A Catalog of Tens of Thousands of Viruses from Human Metagenomes Reveals Hidden Associations with Chronic Diseases.</title>
        <authorList>
            <person name="Tisza M.J."/>
            <person name="Buck C.B."/>
        </authorList>
    </citation>
    <scope>NUCLEOTIDE SEQUENCE</scope>
    <source>
        <strain evidence="3">CtQyH19</strain>
    </source>
</reference>
<name>A0A8S5UR29_9CAUD</name>
<feature type="transmembrane region" description="Helical" evidence="2">
    <location>
        <begin position="37"/>
        <end position="59"/>
    </location>
</feature>
<keyword evidence="2" id="KW-0812">Transmembrane</keyword>
<sequence length="126" mass="14736">MEEEIKDYEVQNQQEVSEDISIPQSNGLAVTESISRFTILIAKYPAAFVGALFGVMFLINHYIANRRYEEEIVQWRELYIKEKDKNDDLQNQLLIKAGIIERLKKEDDTIKNKTEDTVKEVLKLDQ</sequence>
<keyword evidence="2" id="KW-0472">Membrane</keyword>
<dbReference type="EMBL" id="BK016121">
    <property type="protein sequence ID" value="DAF96866.1"/>
    <property type="molecule type" value="Genomic_DNA"/>
</dbReference>
<feature type="coiled-coil region" evidence="1">
    <location>
        <begin position="65"/>
        <end position="92"/>
    </location>
</feature>